<dbReference type="EMBL" id="SPHZ02000009">
    <property type="protein sequence ID" value="KAF0897690.1"/>
    <property type="molecule type" value="Genomic_DNA"/>
</dbReference>
<evidence type="ECO:0000313" key="2">
    <source>
        <dbReference type="EMBL" id="KAF0897690.1"/>
    </source>
</evidence>
<feature type="region of interest" description="Disordered" evidence="1">
    <location>
        <begin position="1"/>
        <end position="25"/>
    </location>
</feature>
<evidence type="ECO:0000256" key="1">
    <source>
        <dbReference type="SAM" id="MobiDB-lite"/>
    </source>
</evidence>
<reference evidence="2 3" key="1">
    <citation type="submission" date="2019-11" db="EMBL/GenBank/DDBJ databases">
        <title>Whole genome sequence of Oryza granulata.</title>
        <authorList>
            <person name="Li W."/>
        </authorList>
    </citation>
    <scope>NUCLEOTIDE SEQUENCE [LARGE SCALE GENOMIC DNA]</scope>
    <source>
        <strain evidence="3">cv. Menghai</strain>
        <tissue evidence="2">Leaf</tissue>
    </source>
</reference>
<feature type="region of interest" description="Disordered" evidence="1">
    <location>
        <begin position="55"/>
        <end position="78"/>
    </location>
</feature>
<accession>A0A6G1CC25</accession>
<organism evidence="2 3">
    <name type="scientific">Oryza meyeriana var. granulata</name>
    <dbReference type="NCBI Taxonomy" id="110450"/>
    <lineage>
        <taxon>Eukaryota</taxon>
        <taxon>Viridiplantae</taxon>
        <taxon>Streptophyta</taxon>
        <taxon>Embryophyta</taxon>
        <taxon>Tracheophyta</taxon>
        <taxon>Spermatophyta</taxon>
        <taxon>Magnoliopsida</taxon>
        <taxon>Liliopsida</taxon>
        <taxon>Poales</taxon>
        <taxon>Poaceae</taxon>
        <taxon>BOP clade</taxon>
        <taxon>Oryzoideae</taxon>
        <taxon>Oryzeae</taxon>
        <taxon>Oryzinae</taxon>
        <taxon>Oryza</taxon>
        <taxon>Oryza meyeriana</taxon>
    </lineage>
</organism>
<dbReference type="AlphaFoldDB" id="A0A6G1CC25"/>
<sequence>MAVSTAVNRPRGANSVQELRLDTDGPYTLNTTATSANQINISTGVVVTTVSNALGDDQPKTWSQGRRGTSHHGHQPRHRLHCCSAWTAVRRGNA</sequence>
<comment type="caution">
    <text evidence="2">The sequence shown here is derived from an EMBL/GenBank/DDBJ whole genome shotgun (WGS) entry which is preliminary data.</text>
</comment>
<protein>
    <submittedName>
        <fullName evidence="2">Uncharacterized protein</fullName>
    </submittedName>
</protein>
<name>A0A6G1CC25_9ORYZ</name>
<gene>
    <name evidence="2" type="ORF">E2562_000408</name>
</gene>
<evidence type="ECO:0000313" key="3">
    <source>
        <dbReference type="Proteomes" id="UP000479710"/>
    </source>
</evidence>
<dbReference type="Proteomes" id="UP000479710">
    <property type="component" value="Unassembled WGS sequence"/>
</dbReference>
<feature type="compositionally biased region" description="Basic residues" evidence="1">
    <location>
        <begin position="68"/>
        <end position="78"/>
    </location>
</feature>
<dbReference type="OrthoDB" id="286301at2759"/>
<proteinExistence type="predicted"/>
<keyword evidence="3" id="KW-1185">Reference proteome</keyword>